<evidence type="ECO:0000313" key="11">
    <source>
        <dbReference type="EMBL" id="BAG75111.1"/>
    </source>
</evidence>
<organism evidence="11">
    <name type="scientific">Fagus crenata</name>
    <name type="common">Japanese beech</name>
    <dbReference type="NCBI Taxonomy" id="28929"/>
    <lineage>
        <taxon>Eukaryota</taxon>
        <taxon>Viridiplantae</taxon>
        <taxon>Streptophyta</taxon>
        <taxon>Embryophyta</taxon>
        <taxon>Tracheophyta</taxon>
        <taxon>Spermatophyta</taxon>
        <taxon>Magnoliopsida</taxon>
        <taxon>eudicotyledons</taxon>
        <taxon>Gunneridae</taxon>
        <taxon>Pentapetalae</taxon>
        <taxon>rosids</taxon>
        <taxon>fabids</taxon>
        <taxon>Fagales</taxon>
        <taxon>Fagaceae</taxon>
        <taxon>Fagus</taxon>
    </lineage>
</organism>
<dbReference type="Gene3D" id="1.10.10.60">
    <property type="entry name" value="Homeodomain-like"/>
    <property type="match status" value="2"/>
</dbReference>
<keyword evidence="5" id="KW-0010">Activator</keyword>
<dbReference type="GO" id="GO:0080092">
    <property type="term" value="P:regulation of pollen tube growth"/>
    <property type="evidence" value="ECO:0007669"/>
    <property type="project" value="UniProtKB-ARBA"/>
</dbReference>
<keyword evidence="4" id="KW-0238">DNA-binding</keyword>
<dbReference type="GO" id="GO:0048235">
    <property type="term" value="P:pollen sperm cell differentiation"/>
    <property type="evidence" value="ECO:0007669"/>
    <property type="project" value="UniProtKB-ARBA"/>
</dbReference>
<evidence type="ECO:0000256" key="7">
    <source>
        <dbReference type="ARBA" id="ARBA00023242"/>
    </source>
</evidence>
<dbReference type="FunFam" id="1.10.10.60:FF:000001">
    <property type="entry name" value="MYB-related transcription factor"/>
    <property type="match status" value="1"/>
</dbReference>
<feature type="domain" description="Myb-like" evidence="9">
    <location>
        <begin position="32"/>
        <end position="84"/>
    </location>
</feature>
<feature type="region of interest" description="Disordered" evidence="8">
    <location>
        <begin position="1"/>
        <end position="37"/>
    </location>
</feature>
<name>B5UAQ6_FAGCR</name>
<feature type="compositionally biased region" description="Low complexity" evidence="8">
    <location>
        <begin position="151"/>
        <end position="162"/>
    </location>
</feature>
<evidence type="ECO:0000256" key="6">
    <source>
        <dbReference type="ARBA" id="ARBA00023163"/>
    </source>
</evidence>
<feature type="domain" description="HTH myb-type" evidence="10">
    <location>
        <begin position="85"/>
        <end position="139"/>
    </location>
</feature>
<accession>B5UAQ6</accession>
<dbReference type="Pfam" id="PF00249">
    <property type="entry name" value="Myb_DNA-binding"/>
    <property type="match status" value="2"/>
</dbReference>
<dbReference type="EMBL" id="AB434651">
    <property type="protein sequence ID" value="BAG75111.1"/>
    <property type="molecule type" value="Genomic_DNA"/>
</dbReference>
<feature type="compositionally biased region" description="Basic residues" evidence="8">
    <location>
        <begin position="163"/>
        <end position="173"/>
    </location>
</feature>
<dbReference type="PROSITE" id="PS50090">
    <property type="entry name" value="MYB_LIKE"/>
    <property type="match status" value="2"/>
</dbReference>
<evidence type="ECO:0000256" key="5">
    <source>
        <dbReference type="ARBA" id="ARBA00023159"/>
    </source>
</evidence>
<gene>
    <name evidence="11" type="primary">FcMYB811</name>
</gene>
<dbReference type="PROSITE" id="PS51294">
    <property type="entry name" value="HTH_MYB"/>
    <property type="match status" value="2"/>
</dbReference>
<evidence type="ECO:0000259" key="9">
    <source>
        <dbReference type="PROSITE" id="PS50090"/>
    </source>
</evidence>
<dbReference type="GO" id="GO:0005634">
    <property type="term" value="C:nucleus"/>
    <property type="evidence" value="ECO:0007669"/>
    <property type="project" value="UniProtKB-SubCell"/>
</dbReference>
<feature type="compositionally biased region" description="Low complexity" evidence="8">
    <location>
        <begin position="231"/>
        <end position="252"/>
    </location>
</feature>
<reference evidence="11" key="1">
    <citation type="journal article" date="2011" name="Tree Genet. Genomes">
        <title>An extensive analysis of R2R3-MYB regulatory genes from Fagus crenata.</title>
        <authorList>
            <person name="Matsuda S."/>
            <person name="Wakamatsu N."/>
            <person name="Jouyu H."/>
            <person name="Makita H."/>
            <person name="Akada S."/>
        </authorList>
    </citation>
    <scope>NUCLEOTIDE SEQUENCE</scope>
</reference>
<comment type="subcellular location">
    <subcellularLocation>
        <location evidence="1">Nucleus</location>
    </subcellularLocation>
</comment>
<feature type="compositionally biased region" description="Low complexity" evidence="8">
    <location>
        <begin position="260"/>
        <end position="271"/>
    </location>
</feature>
<keyword evidence="7" id="KW-0539">Nucleus</keyword>
<dbReference type="SMART" id="SM00717">
    <property type="entry name" value="SANT"/>
    <property type="match status" value="2"/>
</dbReference>
<keyword evidence="3" id="KW-0805">Transcription regulation</keyword>
<feature type="region of interest" description="Disordered" evidence="8">
    <location>
        <begin position="144"/>
        <end position="274"/>
    </location>
</feature>
<sequence>MATKNNSGGGNVSDGGGSSGGSLGEAESGGVGVTLKKGPWTAAEDGILMEYVRKHGEGNWNAVQRNSGLARCGKSCRLRWANHLRPNLKKGAFSPEEERLILELHAKYGNKWARMAAQLPGRTDNEIKNYWNTRVKRRQRQGLPLYPHDIQPSPSSQPQPQHQHQHHHHHHHQSYSAPTTPSTPTAPTTPSTPTTPTFHFHSHPHHHPSFSLSPTPPPPSHHPPHHHHHSFPLSPSKQQHFTNTNTNTNTTTSLPLFDPTNTNTTSSSFTFHRPTPILGAPIRFKRYRDTTGFPPPMSPTPQSNTNTNSTTNMITSPTSITPLAQLSPTQLPGMSSFKFPMTFSHHNSNNSHHFLSTQLELDHIVSGYSMKHELPSSQLSTHHHPPVTSEITIGNKVSAAAANQVCGNGLLEDLFDEAHQMANSNHGLRTQSFLGIKEEKRVFDGFKHWESSSTIDCSSGELCHCFLFNMSYFTYAGLKPKEESGVQMNNMQEDLSKLLNVNMQIPTDWYSDSGEVSNGQSSGVTDENIGIDMQHIASLFPLAATTDHNHSRTTGSCSWDNLPGIC</sequence>
<protein>
    <submittedName>
        <fullName evidence="11">Transcription factor MYB811</fullName>
    </submittedName>
</protein>
<dbReference type="GO" id="GO:0003700">
    <property type="term" value="F:DNA-binding transcription factor activity"/>
    <property type="evidence" value="ECO:0007669"/>
    <property type="project" value="UniProtKB-ARBA"/>
</dbReference>
<evidence type="ECO:0000256" key="4">
    <source>
        <dbReference type="ARBA" id="ARBA00023125"/>
    </source>
</evidence>
<keyword evidence="6" id="KW-0804">Transcription</keyword>
<keyword evidence="2" id="KW-0677">Repeat</keyword>
<dbReference type="CDD" id="cd00167">
    <property type="entry name" value="SANT"/>
    <property type="match status" value="2"/>
</dbReference>
<dbReference type="InterPro" id="IPR017930">
    <property type="entry name" value="Myb_dom"/>
</dbReference>
<evidence type="ECO:0000259" key="10">
    <source>
        <dbReference type="PROSITE" id="PS51294"/>
    </source>
</evidence>
<dbReference type="GO" id="GO:0003677">
    <property type="term" value="F:DNA binding"/>
    <property type="evidence" value="ECO:0007669"/>
    <property type="project" value="UniProtKB-KW"/>
</dbReference>
<feature type="compositionally biased region" description="Low complexity" evidence="8">
    <location>
        <begin position="174"/>
        <end position="199"/>
    </location>
</feature>
<feature type="domain" description="Myb-like" evidence="9">
    <location>
        <begin position="85"/>
        <end position="135"/>
    </location>
</feature>
<feature type="domain" description="HTH myb-type" evidence="10">
    <location>
        <begin position="32"/>
        <end position="84"/>
    </location>
</feature>
<dbReference type="FunFam" id="1.10.10.60:FF:000404">
    <property type="entry name" value="Transcription factor MYB97"/>
    <property type="match status" value="1"/>
</dbReference>
<dbReference type="GO" id="GO:0090406">
    <property type="term" value="C:pollen tube"/>
    <property type="evidence" value="ECO:0007669"/>
    <property type="project" value="UniProtKB-ARBA"/>
</dbReference>
<evidence type="ECO:0000256" key="1">
    <source>
        <dbReference type="ARBA" id="ARBA00004123"/>
    </source>
</evidence>
<dbReference type="PANTHER" id="PTHR47995">
    <property type="entry name" value="TRANSCRIPTION FACTOR MYB33-RELATED"/>
    <property type="match status" value="1"/>
</dbReference>
<feature type="compositionally biased region" description="Gly residues" evidence="8">
    <location>
        <begin position="7"/>
        <end position="32"/>
    </location>
</feature>
<dbReference type="AlphaFoldDB" id="B5UAQ6"/>
<evidence type="ECO:0000256" key="2">
    <source>
        <dbReference type="ARBA" id="ARBA00022737"/>
    </source>
</evidence>
<evidence type="ECO:0000256" key="3">
    <source>
        <dbReference type="ARBA" id="ARBA00023015"/>
    </source>
</evidence>
<proteinExistence type="predicted"/>
<dbReference type="PANTHER" id="PTHR47995:SF18">
    <property type="entry name" value="TRANSCRIPTION FACTOR MYB65"/>
    <property type="match status" value="1"/>
</dbReference>
<dbReference type="InterPro" id="IPR001005">
    <property type="entry name" value="SANT/Myb"/>
</dbReference>
<dbReference type="SUPFAM" id="SSF46689">
    <property type="entry name" value="Homeodomain-like"/>
    <property type="match status" value="1"/>
</dbReference>
<evidence type="ECO:0000256" key="8">
    <source>
        <dbReference type="SAM" id="MobiDB-lite"/>
    </source>
</evidence>
<dbReference type="InterPro" id="IPR009057">
    <property type="entry name" value="Homeodomain-like_sf"/>
</dbReference>